<keyword evidence="2" id="KW-0560">Oxidoreductase</keyword>
<dbReference type="PANTHER" id="PTHR43477:SF1">
    <property type="entry name" value="DIHYDROANTICAPSIN 7-DEHYDROGENASE"/>
    <property type="match status" value="1"/>
</dbReference>
<dbReference type="InterPro" id="IPR002347">
    <property type="entry name" value="SDR_fam"/>
</dbReference>
<dbReference type="PANTHER" id="PTHR43477">
    <property type="entry name" value="DIHYDROANTICAPSIN 7-DEHYDROGENASE"/>
    <property type="match status" value="1"/>
</dbReference>
<evidence type="ECO:0000313" key="3">
    <source>
        <dbReference type="EMBL" id="MBB4660114.1"/>
    </source>
</evidence>
<dbReference type="Pfam" id="PF13561">
    <property type="entry name" value="adh_short_C2"/>
    <property type="match status" value="1"/>
</dbReference>
<dbReference type="InterPro" id="IPR036291">
    <property type="entry name" value="NAD(P)-bd_dom_sf"/>
</dbReference>
<proteinExistence type="inferred from homology"/>
<sequence length="244" mass="25748">MARFEGKRFLVTGGSGGIGRATAELLASEGAEVVVTGTNEDKLQSVRDAIPGVKALKNDSSDPDAAKTLAEEAGQLDGIFLNAGYAVMVPHDEVSTDKFEEQFHVNVRGPMLQMSALSGQLKDGGTIVVNTSIAQYAGMEGNSLYGATKGALHSYVRTLTKEMAKRKVRVNAVAPGPISTDFGSRAGMSKDEEKKFQEEITKQVPLGRFGEAKEIATAVAFLLSDDASYVNGAELIVDGGMSGR</sequence>
<dbReference type="CDD" id="cd05233">
    <property type="entry name" value="SDR_c"/>
    <property type="match status" value="1"/>
</dbReference>
<organism evidence="3 4">
    <name type="scientific">Parvularcula dongshanensis</name>
    <dbReference type="NCBI Taxonomy" id="1173995"/>
    <lineage>
        <taxon>Bacteria</taxon>
        <taxon>Pseudomonadati</taxon>
        <taxon>Pseudomonadota</taxon>
        <taxon>Alphaproteobacteria</taxon>
        <taxon>Parvularculales</taxon>
        <taxon>Parvularculaceae</taxon>
        <taxon>Parvularcula</taxon>
    </lineage>
</organism>
<evidence type="ECO:0000313" key="4">
    <source>
        <dbReference type="Proteomes" id="UP000563524"/>
    </source>
</evidence>
<evidence type="ECO:0000256" key="1">
    <source>
        <dbReference type="ARBA" id="ARBA00006484"/>
    </source>
</evidence>
<dbReference type="EMBL" id="JACHOB010000006">
    <property type="protein sequence ID" value="MBB4660114.1"/>
    <property type="molecule type" value="Genomic_DNA"/>
</dbReference>
<name>A0A840I7G0_9PROT</name>
<reference evidence="3 4" key="1">
    <citation type="submission" date="2020-08" db="EMBL/GenBank/DDBJ databases">
        <title>Genomic Encyclopedia of Type Strains, Phase IV (KMG-IV): sequencing the most valuable type-strain genomes for metagenomic binning, comparative biology and taxonomic classification.</title>
        <authorList>
            <person name="Goeker M."/>
        </authorList>
    </citation>
    <scope>NUCLEOTIDE SEQUENCE [LARGE SCALE GENOMIC DNA]</scope>
    <source>
        <strain evidence="3 4">DSM 102850</strain>
    </source>
</reference>
<dbReference type="FunFam" id="3.40.50.720:FF:000084">
    <property type="entry name" value="Short-chain dehydrogenase reductase"/>
    <property type="match status" value="1"/>
</dbReference>
<dbReference type="InterPro" id="IPR051122">
    <property type="entry name" value="SDR_DHRS6-like"/>
</dbReference>
<comment type="similarity">
    <text evidence="1">Belongs to the short-chain dehydrogenases/reductases (SDR) family.</text>
</comment>
<dbReference type="RefSeq" id="WP_183819369.1">
    <property type="nucleotide sequence ID" value="NZ_JACHOB010000006.1"/>
</dbReference>
<accession>A0A840I7G0</accession>
<evidence type="ECO:0000256" key="2">
    <source>
        <dbReference type="ARBA" id="ARBA00023002"/>
    </source>
</evidence>
<dbReference type="Gene3D" id="3.40.50.720">
    <property type="entry name" value="NAD(P)-binding Rossmann-like Domain"/>
    <property type="match status" value="1"/>
</dbReference>
<dbReference type="SUPFAM" id="SSF51735">
    <property type="entry name" value="NAD(P)-binding Rossmann-fold domains"/>
    <property type="match status" value="1"/>
</dbReference>
<comment type="caution">
    <text evidence="3">The sequence shown here is derived from an EMBL/GenBank/DDBJ whole genome shotgun (WGS) entry which is preliminary data.</text>
</comment>
<gene>
    <name evidence="3" type="ORF">GGQ59_002658</name>
</gene>
<dbReference type="GO" id="GO:0016491">
    <property type="term" value="F:oxidoreductase activity"/>
    <property type="evidence" value="ECO:0007669"/>
    <property type="project" value="UniProtKB-KW"/>
</dbReference>
<dbReference type="PRINTS" id="PR00081">
    <property type="entry name" value="GDHRDH"/>
</dbReference>
<dbReference type="AlphaFoldDB" id="A0A840I7G0"/>
<keyword evidence="4" id="KW-1185">Reference proteome</keyword>
<dbReference type="Proteomes" id="UP000563524">
    <property type="component" value="Unassembled WGS sequence"/>
</dbReference>
<protein>
    <submittedName>
        <fullName evidence="3">NAD(P)-dependent dehydrogenase (Short-subunit alcohol dehydrogenase family)</fullName>
    </submittedName>
</protein>